<reference evidence="1 2" key="1">
    <citation type="submission" date="2013-02" db="EMBL/GenBank/DDBJ databases">
        <title>The Genome Sequence of Acinetobacter venetianus CIP 110063.</title>
        <authorList>
            <consortium name="The Broad Institute Genome Sequencing Platform"/>
            <consortium name="The Broad Institute Genome Sequencing Center for Infectious Disease"/>
            <person name="Cerqueira G."/>
            <person name="Feldgarden M."/>
            <person name="Courvalin P."/>
            <person name="Perichon B."/>
            <person name="Grillot-Courvalin C."/>
            <person name="Clermont D."/>
            <person name="Rocha E."/>
            <person name="Yoon E.-J."/>
            <person name="Nemec A."/>
            <person name="Walker B."/>
            <person name="Young S.K."/>
            <person name="Zeng Q."/>
            <person name="Gargeya S."/>
            <person name="Fitzgerald M."/>
            <person name="Haas B."/>
            <person name="Abouelleil A."/>
            <person name="Alvarado L."/>
            <person name="Arachchi H.M."/>
            <person name="Berlin A.M."/>
            <person name="Chapman S.B."/>
            <person name="Dewar J."/>
            <person name="Goldberg J."/>
            <person name="Griggs A."/>
            <person name="Gujja S."/>
            <person name="Hansen M."/>
            <person name="Howarth C."/>
            <person name="Imamovic A."/>
            <person name="Larimer J."/>
            <person name="McCowan C."/>
            <person name="Murphy C."/>
            <person name="Neiman D."/>
            <person name="Pearson M."/>
            <person name="Priest M."/>
            <person name="Roberts A."/>
            <person name="Saif S."/>
            <person name="Shea T."/>
            <person name="Sisk P."/>
            <person name="Sykes S."/>
            <person name="Wortman J."/>
            <person name="Nusbaum C."/>
            <person name="Birren B."/>
        </authorList>
    </citation>
    <scope>NUCLEOTIDE SEQUENCE [LARGE SCALE GENOMIC DNA]</scope>
    <source>
        <strain evidence="2">ATCC 31012 / DSM 23050 / BCRC 14357 / CCUG 45561 / CIP 110063 / KCTC 2702 / LMG 19082 / RAG-1</strain>
    </source>
</reference>
<comment type="caution">
    <text evidence="1">The sequence shown here is derived from an EMBL/GenBank/DDBJ whole genome shotgun (WGS) entry which is preliminary data.</text>
</comment>
<dbReference type="eggNOG" id="ENOG5031RZE">
    <property type="taxonomic scope" value="Bacteria"/>
</dbReference>
<proteinExistence type="predicted"/>
<organism evidence="1 2">
    <name type="scientific">Acinetobacter venetianus (strain ATCC 31012 / DSM 23050 / BCRC 14357 / CCUG 45561 / CIP 110063 / KCTC 2702 / LMG 19082 / RAG-1)</name>
    <dbReference type="NCBI Taxonomy" id="1191460"/>
    <lineage>
        <taxon>Bacteria</taxon>
        <taxon>Pseudomonadati</taxon>
        <taxon>Pseudomonadota</taxon>
        <taxon>Gammaproteobacteria</taxon>
        <taxon>Moraxellales</taxon>
        <taxon>Moraxellaceae</taxon>
        <taxon>Acinetobacter</taxon>
    </lineage>
</organism>
<dbReference type="PATRIC" id="fig|1191460.12.peg.1598"/>
<evidence type="ECO:0000313" key="1">
    <source>
        <dbReference type="EMBL" id="ENV37489.1"/>
    </source>
</evidence>
<name>N8ZUP8_ACIVR</name>
<sequence>MSSTIKQQINSTFEAFSQNIGPAQVLESLSKGIGIEYAEVETSDWTFIEKNCPISIADIYGGFLKFRYSMKTYETQRHKEKSSKYFCEFLNIDGDGNERYRVGFDNYSVYVLKKNPVSKLPAGLSKHLTWGTKLNGFDFYIERNGQLIPTTPSEKVTPHLYKARQAKELARRCQYLDEKGFFESEPRQRKTLG</sequence>
<dbReference type="OrthoDB" id="6685236at2"/>
<dbReference type="RefSeq" id="WP_004878950.1">
    <property type="nucleotide sequence ID" value="NZ_AKIQ01000062.1"/>
</dbReference>
<evidence type="ECO:0000313" key="2">
    <source>
        <dbReference type="Proteomes" id="UP000018445"/>
    </source>
</evidence>
<dbReference type="AlphaFoldDB" id="N8ZUP8"/>
<dbReference type="GeneID" id="58194492"/>
<dbReference type="EMBL" id="APPO01000011">
    <property type="protein sequence ID" value="ENV37489.1"/>
    <property type="molecule type" value="Genomic_DNA"/>
</dbReference>
<dbReference type="Proteomes" id="UP000018445">
    <property type="component" value="Unassembled WGS sequence"/>
</dbReference>
<gene>
    <name evidence="1" type="ORF">F959_01612</name>
</gene>
<keyword evidence="2" id="KW-1185">Reference proteome</keyword>
<accession>N8ZUP8</accession>
<dbReference type="HOGENOM" id="CLU_1507487_0_0_6"/>
<protein>
    <submittedName>
        <fullName evidence="1">Uncharacterized protein</fullName>
    </submittedName>
</protein>